<dbReference type="Gene3D" id="1.20.5.1930">
    <property type="match status" value="1"/>
</dbReference>
<dbReference type="Gene3D" id="3.30.565.10">
    <property type="entry name" value="Histidine kinase-like ATPase, C-terminal domain"/>
    <property type="match status" value="1"/>
</dbReference>
<evidence type="ECO:0000313" key="11">
    <source>
        <dbReference type="Proteomes" id="UP000325763"/>
    </source>
</evidence>
<dbReference type="SMART" id="SM00387">
    <property type="entry name" value="HATPase_c"/>
    <property type="match status" value="1"/>
</dbReference>
<dbReference type="PANTHER" id="PTHR24421:SF10">
    <property type="entry name" value="NITRATE_NITRITE SENSOR PROTEIN NARQ"/>
    <property type="match status" value="1"/>
</dbReference>
<proteinExistence type="predicted"/>
<gene>
    <name evidence="10" type="ORF">CP978_33390</name>
</gene>
<keyword evidence="5" id="KW-0547">Nucleotide-binding</keyword>
<dbReference type="OrthoDB" id="5242012at2"/>
<keyword evidence="3" id="KW-0597">Phosphoprotein</keyword>
<evidence type="ECO:0000256" key="8">
    <source>
        <dbReference type="ARBA" id="ARBA00023012"/>
    </source>
</evidence>
<dbReference type="PANTHER" id="PTHR24421">
    <property type="entry name" value="NITRATE/NITRITE SENSOR PROTEIN NARX-RELATED"/>
    <property type="match status" value="1"/>
</dbReference>
<dbReference type="GO" id="GO:0046983">
    <property type="term" value="F:protein dimerization activity"/>
    <property type="evidence" value="ECO:0007669"/>
    <property type="project" value="InterPro"/>
</dbReference>
<organism evidence="10 11">
    <name type="scientific">Streptomyces nodosus</name>
    <dbReference type="NCBI Taxonomy" id="40318"/>
    <lineage>
        <taxon>Bacteria</taxon>
        <taxon>Bacillati</taxon>
        <taxon>Actinomycetota</taxon>
        <taxon>Actinomycetes</taxon>
        <taxon>Kitasatosporales</taxon>
        <taxon>Streptomycetaceae</taxon>
        <taxon>Streptomyces</taxon>
    </lineage>
</organism>
<dbReference type="EC" id="2.7.13.3" evidence="2"/>
<dbReference type="InterPro" id="IPR036890">
    <property type="entry name" value="HATPase_C_sf"/>
</dbReference>
<dbReference type="Proteomes" id="UP000325763">
    <property type="component" value="Chromosome"/>
</dbReference>
<dbReference type="CDD" id="cd16917">
    <property type="entry name" value="HATPase_UhpB-NarQ-NarX-like"/>
    <property type="match status" value="1"/>
</dbReference>
<feature type="domain" description="Histidine kinase/HSP90-like ATPase" evidence="9">
    <location>
        <begin position="334"/>
        <end position="424"/>
    </location>
</feature>
<dbReference type="InterPro" id="IPR025828">
    <property type="entry name" value="Put_sensor_dom"/>
</dbReference>
<dbReference type="SUPFAM" id="SSF55874">
    <property type="entry name" value="ATPase domain of HSP90 chaperone/DNA topoisomerase II/histidine kinase"/>
    <property type="match status" value="1"/>
</dbReference>
<dbReference type="EMBL" id="CP023747">
    <property type="protein sequence ID" value="QEV42785.1"/>
    <property type="molecule type" value="Genomic_DNA"/>
</dbReference>
<reference evidence="10 11" key="1">
    <citation type="submission" date="2017-09" db="EMBL/GenBank/DDBJ databases">
        <title>Streptomyces genome completion.</title>
        <authorList>
            <person name="Lee N."/>
            <person name="Cho B.-K."/>
        </authorList>
    </citation>
    <scope>NUCLEOTIDE SEQUENCE [LARGE SCALE GENOMIC DNA]</scope>
    <source>
        <strain evidence="10 11">ATCC 14899</strain>
    </source>
</reference>
<evidence type="ECO:0000256" key="7">
    <source>
        <dbReference type="ARBA" id="ARBA00022840"/>
    </source>
</evidence>
<evidence type="ECO:0000256" key="4">
    <source>
        <dbReference type="ARBA" id="ARBA00022679"/>
    </source>
</evidence>
<protein>
    <recommendedName>
        <fullName evidence="2">histidine kinase</fullName>
        <ecNumber evidence="2">2.7.13.3</ecNumber>
    </recommendedName>
</protein>
<dbReference type="AlphaFoldDB" id="A0A5P2WBJ5"/>
<keyword evidence="7" id="KW-0067">ATP-binding</keyword>
<dbReference type="Pfam" id="PF02518">
    <property type="entry name" value="HATPase_c"/>
    <property type="match status" value="1"/>
</dbReference>
<dbReference type="GO" id="GO:0016020">
    <property type="term" value="C:membrane"/>
    <property type="evidence" value="ECO:0007669"/>
    <property type="project" value="InterPro"/>
</dbReference>
<dbReference type="InterPro" id="IPR003594">
    <property type="entry name" value="HATPase_dom"/>
</dbReference>
<keyword evidence="8" id="KW-0902">Two-component regulatory system</keyword>
<dbReference type="KEGG" id="snq:CP978_33390"/>
<keyword evidence="6 10" id="KW-0418">Kinase</keyword>
<dbReference type="GO" id="GO:0000155">
    <property type="term" value="F:phosphorelay sensor kinase activity"/>
    <property type="evidence" value="ECO:0007669"/>
    <property type="project" value="InterPro"/>
</dbReference>
<name>A0A5P2WBJ5_9ACTN</name>
<dbReference type="InterPro" id="IPR050482">
    <property type="entry name" value="Sensor_HK_TwoCompSys"/>
</dbReference>
<dbReference type="Pfam" id="PF07730">
    <property type="entry name" value="HisKA_3"/>
    <property type="match status" value="1"/>
</dbReference>
<evidence type="ECO:0000256" key="3">
    <source>
        <dbReference type="ARBA" id="ARBA00022553"/>
    </source>
</evidence>
<dbReference type="GO" id="GO:0005524">
    <property type="term" value="F:ATP binding"/>
    <property type="evidence" value="ECO:0007669"/>
    <property type="project" value="UniProtKB-KW"/>
</dbReference>
<evidence type="ECO:0000259" key="9">
    <source>
        <dbReference type="SMART" id="SM00387"/>
    </source>
</evidence>
<keyword evidence="4" id="KW-0808">Transferase</keyword>
<evidence type="ECO:0000256" key="1">
    <source>
        <dbReference type="ARBA" id="ARBA00000085"/>
    </source>
</evidence>
<sequence>MAIQENTASDERRSSRRDIVVRAVSTALSSLEQLLGGFGTALLALFVLAWLLVTAATCLIGVGFLMAPAALRTLHSLARRERGRLGRRGPEIVAPDPPPVTLREALTDTTTHRELRWLVQHVTLGLFLGLAGVLLPIVALRDITFPLWWQVGPGSPTLTSVGIGTAYSWPDTFAASLLGVGWVSLLLGLTPGMARLQARPGRRFLAAGPDADLSLRVAELTATRAAALDAHATELRRIERSLHDGTQNRLVSVTVLLGAARRMVARDPAGAEELLERAQSAAEQALAELRTVARGILPPVLADRGLAGALFGLAANCAVPCRTDVDVPERCAASVEATAYFVVAEALTNIAKHSGAAQASVTVRSRGRRLFLRIEDDGRGGADENGGSGLAGIRRRVAAHDGTLGVASPPGGPTTIEVELPCGL</sequence>
<evidence type="ECO:0000256" key="6">
    <source>
        <dbReference type="ARBA" id="ARBA00022777"/>
    </source>
</evidence>
<evidence type="ECO:0000313" key="10">
    <source>
        <dbReference type="EMBL" id="QEV42785.1"/>
    </source>
</evidence>
<dbReference type="InterPro" id="IPR011712">
    <property type="entry name" value="Sig_transdc_His_kin_sub3_dim/P"/>
</dbReference>
<comment type="catalytic activity">
    <reaction evidence="1">
        <text>ATP + protein L-histidine = ADP + protein N-phospho-L-histidine.</text>
        <dbReference type="EC" id="2.7.13.3"/>
    </reaction>
</comment>
<evidence type="ECO:0000256" key="5">
    <source>
        <dbReference type="ARBA" id="ARBA00022741"/>
    </source>
</evidence>
<accession>A0A5P2WBJ5</accession>
<dbReference type="Pfam" id="PF13796">
    <property type="entry name" value="Sensor"/>
    <property type="match status" value="1"/>
</dbReference>
<evidence type="ECO:0000256" key="2">
    <source>
        <dbReference type="ARBA" id="ARBA00012438"/>
    </source>
</evidence>